<dbReference type="EMBL" id="RQTK01000923">
    <property type="protein sequence ID" value="RUS73562.1"/>
    <property type="molecule type" value="Genomic_DNA"/>
</dbReference>
<keyword evidence="2" id="KW-1185">Reference proteome</keyword>
<dbReference type="AlphaFoldDB" id="A0A3S1B120"/>
<evidence type="ECO:0000313" key="1">
    <source>
        <dbReference type="EMBL" id="RUS73562.1"/>
    </source>
</evidence>
<sequence>VHIKSLMFPDGFVRVSVHFRAHDTIECLVGIPLHSTSLLLSNYISCAHTKHTSIQRSFVKHQSILNIVTTVAHHSNGGILTCWQLVKVNQFNGLHQERKEKKSIIQGVQQRVNAVPLVVSYGAHGLLAHSALIRVTRRLVVVGVRNQTCANTEDGEGLYLQVCSIS</sequence>
<feature type="non-terminal residue" evidence="1">
    <location>
        <position position="166"/>
    </location>
</feature>
<proteinExistence type="predicted"/>
<accession>A0A3S1B120</accession>
<protein>
    <submittedName>
        <fullName evidence="1">Uncharacterized protein</fullName>
    </submittedName>
</protein>
<feature type="non-terminal residue" evidence="1">
    <location>
        <position position="1"/>
    </location>
</feature>
<organism evidence="1 2">
    <name type="scientific">Elysia chlorotica</name>
    <name type="common">Eastern emerald elysia</name>
    <name type="synonym">Sea slug</name>
    <dbReference type="NCBI Taxonomy" id="188477"/>
    <lineage>
        <taxon>Eukaryota</taxon>
        <taxon>Metazoa</taxon>
        <taxon>Spiralia</taxon>
        <taxon>Lophotrochozoa</taxon>
        <taxon>Mollusca</taxon>
        <taxon>Gastropoda</taxon>
        <taxon>Heterobranchia</taxon>
        <taxon>Euthyneura</taxon>
        <taxon>Panpulmonata</taxon>
        <taxon>Sacoglossa</taxon>
        <taxon>Placobranchoidea</taxon>
        <taxon>Plakobranchidae</taxon>
        <taxon>Elysia</taxon>
    </lineage>
</organism>
<gene>
    <name evidence="1" type="ORF">EGW08_018678</name>
</gene>
<comment type="caution">
    <text evidence="1">The sequence shown here is derived from an EMBL/GenBank/DDBJ whole genome shotgun (WGS) entry which is preliminary data.</text>
</comment>
<evidence type="ECO:0000313" key="2">
    <source>
        <dbReference type="Proteomes" id="UP000271974"/>
    </source>
</evidence>
<name>A0A3S1B120_ELYCH</name>
<reference evidence="1 2" key="1">
    <citation type="submission" date="2019-01" db="EMBL/GenBank/DDBJ databases">
        <title>A draft genome assembly of the solar-powered sea slug Elysia chlorotica.</title>
        <authorList>
            <person name="Cai H."/>
            <person name="Li Q."/>
            <person name="Fang X."/>
            <person name="Li J."/>
            <person name="Curtis N.E."/>
            <person name="Altenburger A."/>
            <person name="Shibata T."/>
            <person name="Feng M."/>
            <person name="Maeda T."/>
            <person name="Schwartz J.A."/>
            <person name="Shigenobu S."/>
            <person name="Lundholm N."/>
            <person name="Nishiyama T."/>
            <person name="Yang H."/>
            <person name="Hasebe M."/>
            <person name="Li S."/>
            <person name="Pierce S.K."/>
            <person name="Wang J."/>
        </authorList>
    </citation>
    <scope>NUCLEOTIDE SEQUENCE [LARGE SCALE GENOMIC DNA]</scope>
    <source>
        <strain evidence="1">EC2010</strain>
        <tissue evidence="1">Whole organism of an adult</tissue>
    </source>
</reference>
<dbReference type="Proteomes" id="UP000271974">
    <property type="component" value="Unassembled WGS sequence"/>
</dbReference>